<keyword evidence="3 6" id="KW-0518">Myosin</keyword>
<sequence length="855" mass="96684">NLIELTHLHEPSVVHALRHRYEDADVSSIYTDTGPILLAINPFKPDEEGRLYGDAIVESYQEKGVTALPPHVYAVADRTFRTMMTRLHPPKVNQSVLVSGESGAGKTVTTKLLMGYLAKLTEKNATASEDTTINDSNQENNSNMSIERRVLESNPIMESFGNARTVRNDNSSRFGKYIELKFNAPGATLVGASIETYLLEKVRLVHQSVGERNYHIFYELFSMKYEDEVKSPGDEMEDFRLINTSETYERRDGVSDADTFHDMKKAMSIMGFTPTDQHAVFGVVSALLHASNLTFKSAGEVECALDMDNPHVQFVVDLLGISTKGLNHALCYDEIVVRGETHRKVLSKDQAEKGIEALIKATYGAMFTYLVRRINASVASHTEGAVTGSVDIFGFESFAFNSFEQLCINYCNEALQQQFNGFVLRNEQEEYEREGIPWTYIEFPDNQHVLDLIDMKGTGLLNMLHDQCRTPGASDKTFALAMYERCSAHSRFEADSRQVAQQLFSIHHFAGIVQYDIDGFVEKNRDELPKEGADLLLSSSNGFVKTLAEILQPSEASAKKLLTSPRGGASQQRPTVGVQFSSQLQSLRLKIDETSPHYIRCLKPNNQLVPDLFDAALVADQLRCAGVIEAVRVSRLGYPHRYSHSRFIERYRSLGLKALGKKKTKKYNPTKALVHAISDQLGDSRGIQVGKSKVFLRRGTYDAIEKLRREKISSSTVRIQSFVSRAVYRQRFAKIRSSIIVIQSSIRIFKARRELSNRRRQHNSVILQRAWRRYSSVTRFTSAKAIARWCQVHQRGAVGRAEYNALNRVRHALCIQRYWRGYASLIAFRHQVYAAIVLQCTRRSCIARRKLSLLK</sequence>
<dbReference type="SUPFAM" id="SSF52540">
    <property type="entry name" value="P-loop containing nucleoside triphosphate hydrolases"/>
    <property type="match status" value="1"/>
</dbReference>
<dbReference type="PANTHER" id="PTHR13140">
    <property type="entry name" value="MYOSIN"/>
    <property type="match status" value="1"/>
</dbReference>
<dbReference type="EMBL" id="CM000650">
    <property type="protein sequence ID" value="EED88551.1"/>
    <property type="molecule type" value="Genomic_DNA"/>
</dbReference>
<accession>B8CD57</accession>
<dbReference type="PRINTS" id="PR00193">
    <property type="entry name" value="MYOSINHEAVY"/>
</dbReference>
<dbReference type="GO" id="GO:0016459">
    <property type="term" value="C:myosin complex"/>
    <property type="evidence" value="ECO:0007669"/>
    <property type="project" value="UniProtKB-KW"/>
</dbReference>
<dbReference type="InterPro" id="IPR000048">
    <property type="entry name" value="IQ_motif_EF-hand-BS"/>
</dbReference>
<dbReference type="GO" id="GO:0051015">
    <property type="term" value="F:actin filament binding"/>
    <property type="evidence" value="ECO:0000318"/>
    <property type="project" value="GO_Central"/>
</dbReference>
<evidence type="ECO:0000256" key="6">
    <source>
        <dbReference type="PROSITE-ProRule" id="PRU00782"/>
    </source>
</evidence>
<evidence type="ECO:0000256" key="3">
    <source>
        <dbReference type="ARBA" id="ARBA00023123"/>
    </source>
</evidence>
<feature type="domain" description="Myosin motor" evidence="7">
    <location>
        <begin position="1"/>
        <end position="709"/>
    </location>
</feature>
<dbReference type="Gene3D" id="1.20.5.190">
    <property type="match status" value="1"/>
</dbReference>
<protein>
    <recommendedName>
        <fullName evidence="7">Myosin motor domain-containing protein</fullName>
    </recommendedName>
</protein>
<dbReference type="HOGENOM" id="CLU_000192_3_1_1"/>
<dbReference type="CDD" id="cd00124">
    <property type="entry name" value="MYSc"/>
    <property type="match status" value="1"/>
</dbReference>
<name>B8CD57_THAPS</name>
<organism evidence="8 9">
    <name type="scientific">Thalassiosira pseudonana</name>
    <name type="common">Marine diatom</name>
    <name type="synonym">Cyclotella nana</name>
    <dbReference type="NCBI Taxonomy" id="35128"/>
    <lineage>
        <taxon>Eukaryota</taxon>
        <taxon>Sar</taxon>
        <taxon>Stramenopiles</taxon>
        <taxon>Ochrophyta</taxon>
        <taxon>Bacillariophyta</taxon>
        <taxon>Coscinodiscophyceae</taxon>
        <taxon>Thalassiosirophycidae</taxon>
        <taxon>Thalassiosirales</taxon>
        <taxon>Thalassiosiraceae</taxon>
        <taxon>Thalassiosira</taxon>
    </lineage>
</organism>
<keyword evidence="1 6" id="KW-0547">Nucleotide-binding</keyword>
<dbReference type="InterPro" id="IPR027417">
    <property type="entry name" value="P-loop_NTPase"/>
</dbReference>
<dbReference type="STRING" id="35128.B8CD57"/>
<evidence type="ECO:0000313" key="8">
    <source>
        <dbReference type="EMBL" id="EED88551.1"/>
    </source>
</evidence>
<evidence type="ECO:0000256" key="1">
    <source>
        <dbReference type="ARBA" id="ARBA00022741"/>
    </source>
</evidence>
<dbReference type="KEGG" id="tps:THAPSDRAFT_12645"/>
<evidence type="ECO:0000256" key="2">
    <source>
        <dbReference type="ARBA" id="ARBA00022840"/>
    </source>
</evidence>
<evidence type="ECO:0000256" key="4">
    <source>
        <dbReference type="ARBA" id="ARBA00023175"/>
    </source>
</evidence>
<dbReference type="GO" id="GO:0015629">
    <property type="term" value="C:actin cytoskeleton"/>
    <property type="evidence" value="ECO:0000318"/>
    <property type="project" value="GO_Central"/>
</dbReference>
<feature type="region of interest" description="Actin-binding" evidence="6">
    <location>
        <begin position="584"/>
        <end position="606"/>
    </location>
</feature>
<dbReference type="GO" id="GO:0016020">
    <property type="term" value="C:membrane"/>
    <property type="evidence" value="ECO:0000318"/>
    <property type="project" value="GO_Central"/>
</dbReference>
<dbReference type="Proteomes" id="UP000001449">
    <property type="component" value="Chromosome 15"/>
</dbReference>
<keyword evidence="5 6" id="KW-0009">Actin-binding</keyword>
<dbReference type="PROSITE" id="PS51456">
    <property type="entry name" value="MYOSIN_MOTOR"/>
    <property type="match status" value="1"/>
</dbReference>
<feature type="non-terminal residue" evidence="8">
    <location>
        <position position="855"/>
    </location>
</feature>
<dbReference type="GeneID" id="7444303"/>
<keyword evidence="2 6" id="KW-0067">ATP-binding</keyword>
<dbReference type="AlphaFoldDB" id="B8CD57"/>
<dbReference type="InterPro" id="IPR036961">
    <property type="entry name" value="Kinesin_motor_dom_sf"/>
</dbReference>
<dbReference type="GO" id="GO:0000146">
    <property type="term" value="F:microfilament motor activity"/>
    <property type="evidence" value="ECO:0000318"/>
    <property type="project" value="GO_Central"/>
</dbReference>
<comment type="similarity">
    <text evidence="6">Belongs to the TRAFAC class myosin-kinesin ATPase superfamily. Myosin family.</text>
</comment>
<dbReference type="Pfam" id="PF00612">
    <property type="entry name" value="IQ"/>
    <property type="match status" value="2"/>
</dbReference>
<dbReference type="Gene3D" id="1.10.10.820">
    <property type="match status" value="1"/>
</dbReference>
<dbReference type="Gene3D" id="1.20.58.530">
    <property type="match status" value="1"/>
</dbReference>
<dbReference type="GO" id="GO:0005737">
    <property type="term" value="C:cytoplasm"/>
    <property type="evidence" value="ECO:0000318"/>
    <property type="project" value="GO_Central"/>
</dbReference>
<dbReference type="InterPro" id="IPR001609">
    <property type="entry name" value="Myosin_head_motor_dom-like"/>
</dbReference>
<dbReference type="Gene3D" id="6.20.240.20">
    <property type="match status" value="1"/>
</dbReference>
<feature type="binding site" evidence="6">
    <location>
        <begin position="100"/>
        <end position="107"/>
    </location>
    <ligand>
        <name>ATP</name>
        <dbReference type="ChEBI" id="CHEBI:30616"/>
    </ligand>
</feature>
<keyword evidence="9" id="KW-1185">Reference proteome</keyword>
<gene>
    <name evidence="8" type="ORF">THAPSDRAFT_12645</name>
</gene>
<dbReference type="RefSeq" id="XP_002294196.1">
    <property type="nucleotide sequence ID" value="XM_002294160.1"/>
</dbReference>
<dbReference type="SMART" id="SM00242">
    <property type="entry name" value="MYSc"/>
    <property type="match status" value="1"/>
</dbReference>
<dbReference type="GO" id="GO:0005524">
    <property type="term" value="F:ATP binding"/>
    <property type="evidence" value="ECO:0007669"/>
    <property type="project" value="UniProtKB-UniRule"/>
</dbReference>
<dbReference type="SMART" id="SM00015">
    <property type="entry name" value="IQ"/>
    <property type="match status" value="4"/>
</dbReference>
<dbReference type="PaxDb" id="35128-Thaps12645"/>
<dbReference type="PROSITE" id="PS50096">
    <property type="entry name" value="IQ"/>
    <property type="match status" value="1"/>
</dbReference>
<keyword evidence="4 6" id="KW-0505">Motor protein</keyword>
<evidence type="ECO:0000313" key="9">
    <source>
        <dbReference type="Proteomes" id="UP000001449"/>
    </source>
</evidence>
<reference evidence="8 9" key="2">
    <citation type="journal article" date="2008" name="Nature">
        <title>The Phaeodactylum genome reveals the evolutionary history of diatom genomes.</title>
        <authorList>
            <person name="Bowler C."/>
            <person name="Allen A.E."/>
            <person name="Badger J.H."/>
            <person name="Grimwood J."/>
            <person name="Jabbari K."/>
            <person name="Kuo A."/>
            <person name="Maheswari U."/>
            <person name="Martens C."/>
            <person name="Maumus F."/>
            <person name="Otillar R.P."/>
            <person name="Rayko E."/>
            <person name="Salamov A."/>
            <person name="Vandepoele K."/>
            <person name="Beszteri B."/>
            <person name="Gruber A."/>
            <person name="Heijde M."/>
            <person name="Katinka M."/>
            <person name="Mock T."/>
            <person name="Valentin K."/>
            <person name="Verret F."/>
            <person name="Berges J.A."/>
            <person name="Brownlee C."/>
            <person name="Cadoret J.P."/>
            <person name="Chiovitti A."/>
            <person name="Choi C.J."/>
            <person name="Coesel S."/>
            <person name="De Martino A."/>
            <person name="Detter J.C."/>
            <person name="Durkin C."/>
            <person name="Falciatore A."/>
            <person name="Fournet J."/>
            <person name="Haruta M."/>
            <person name="Huysman M.J."/>
            <person name="Jenkins B.D."/>
            <person name="Jiroutova K."/>
            <person name="Jorgensen R.E."/>
            <person name="Joubert Y."/>
            <person name="Kaplan A."/>
            <person name="Kroger N."/>
            <person name="Kroth P.G."/>
            <person name="La Roche J."/>
            <person name="Lindquist E."/>
            <person name="Lommer M."/>
            <person name="Martin-Jezequel V."/>
            <person name="Lopez P.J."/>
            <person name="Lucas S."/>
            <person name="Mangogna M."/>
            <person name="McGinnis K."/>
            <person name="Medlin L.K."/>
            <person name="Montsant A."/>
            <person name="Oudot-Le Secq M.P."/>
            <person name="Napoli C."/>
            <person name="Obornik M."/>
            <person name="Parker M.S."/>
            <person name="Petit J.L."/>
            <person name="Porcel B.M."/>
            <person name="Poulsen N."/>
            <person name="Robison M."/>
            <person name="Rychlewski L."/>
            <person name="Rynearson T.A."/>
            <person name="Schmutz J."/>
            <person name="Shapiro H."/>
            <person name="Siaut M."/>
            <person name="Stanley M."/>
            <person name="Sussman M.R."/>
            <person name="Taylor A.R."/>
            <person name="Vardi A."/>
            <person name="von Dassow P."/>
            <person name="Vyverman W."/>
            <person name="Willis A."/>
            <person name="Wyrwicz L.S."/>
            <person name="Rokhsar D.S."/>
            <person name="Weissenbach J."/>
            <person name="Armbrust E.V."/>
            <person name="Green B.R."/>
            <person name="Van de Peer Y."/>
            <person name="Grigoriev I.V."/>
        </authorList>
    </citation>
    <scope>NUCLEOTIDE SEQUENCE [LARGE SCALE GENOMIC DNA]</scope>
    <source>
        <strain evidence="8 9">CCMP1335</strain>
    </source>
</reference>
<dbReference type="InParanoid" id="B8CD57"/>
<dbReference type="eggNOG" id="KOG0160">
    <property type="taxonomic scope" value="Eukaryota"/>
</dbReference>
<dbReference type="FunCoup" id="B8CD57">
    <property type="interactions" value="11"/>
</dbReference>
<proteinExistence type="inferred from homology"/>
<feature type="non-terminal residue" evidence="8">
    <location>
        <position position="1"/>
    </location>
</feature>
<dbReference type="Gene3D" id="3.40.850.10">
    <property type="entry name" value="Kinesin motor domain"/>
    <property type="match status" value="1"/>
</dbReference>
<dbReference type="PANTHER" id="PTHR13140:SF845">
    <property type="entry name" value="MYOSIN-LIKE PROTEIN"/>
    <property type="match status" value="1"/>
</dbReference>
<dbReference type="Gene3D" id="1.20.120.720">
    <property type="entry name" value="Myosin VI head, motor domain, U50 subdomain"/>
    <property type="match status" value="1"/>
</dbReference>
<dbReference type="GO" id="GO:0007015">
    <property type="term" value="P:actin filament organization"/>
    <property type="evidence" value="ECO:0000318"/>
    <property type="project" value="GO_Central"/>
</dbReference>
<evidence type="ECO:0000256" key="5">
    <source>
        <dbReference type="ARBA" id="ARBA00023203"/>
    </source>
</evidence>
<evidence type="ECO:0000259" key="7">
    <source>
        <dbReference type="PROSITE" id="PS51456"/>
    </source>
</evidence>
<dbReference type="Pfam" id="PF00063">
    <property type="entry name" value="Myosin_head"/>
    <property type="match status" value="1"/>
</dbReference>
<dbReference type="OMA" id="SSCIEIF"/>
<reference evidence="8 9" key="1">
    <citation type="journal article" date="2004" name="Science">
        <title>The genome of the diatom Thalassiosira pseudonana: ecology, evolution, and metabolism.</title>
        <authorList>
            <person name="Armbrust E.V."/>
            <person name="Berges J.A."/>
            <person name="Bowler C."/>
            <person name="Green B.R."/>
            <person name="Martinez D."/>
            <person name="Putnam N.H."/>
            <person name="Zhou S."/>
            <person name="Allen A.E."/>
            <person name="Apt K.E."/>
            <person name="Bechner M."/>
            <person name="Brzezinski M.A."/>
            <person name="Chaal B.K."/>
            <person name="Chiovitti A."/>
            <person name="Davis A.K."/>
            <person name="Demarest M.S."/>
            <person name="Detter J.C."/>
            <person name="Glavina T."/>
            <person name="Goodstein D."/>
            <person name="Hadi M.Z."/>
            <person name="Hellsten U."/>
            <person name="Hildebrand M."/>
            <person name="Jenkins B.D."/>
            <person name="Jurka J."/>
            <person name="Kapitonov V.V."/>
            <person name="Kroger N."/>
            <person name="Lau W.W."/>
            <person name="Lane T.W."/>
            <person name="Larimer F.W."/>
            <person name="Lippmeier J.C."/>
            <person name="Lucas S."/>
            <person name="Medina M."/>
            <person name="Montsant A."/>
            <person name="Obornik M."/>
            <person name="Parker M.S."/>
            <person name="Palenik B."/>
            <person name="Pazour G.J."/>
            <person name="Richardson P.M."/>
            <person name="Rynearson T.A."/>
            <person name="Saito M.A."/>
            <person name="Schwartz D.C."/>
            <person name="Thamatrakoln K."/>
            <person name="Valentin K."/>
            <person name="Vardi A."/>
            <person name="Wilkerson F.P."/>
            <person name="Rokhsar D.S."/>
        </authorList>
    </citation>
    <scope>NUCLEOTIDE SEQUENCE [LARGE SCALE GENOMIC DNA]</scope>
    <source>
        <strain evidence="8 9">CCMP1335</strain>
    </source>
</reference>